<dbReference type="PROSITE" id="PS51257">
    <property type="entry name" value="PROKAR_LIPOPROTEIN"/>
    <property type="match status" value="1"/>
</dbReference>
<feature type="signal peptide" evidence="1">
    <location>
        <begin position="1"/>
        <end position="24"/>
    </location>
</feature>
<keyword evidence="1" id="KW-0732">Signal</keyword>
<dbReference type="RefSeq" id="WP_222404445.1">
    <property type="nucleotide sequence ID" value="NZ_JAHVKP010000001.1"/>
</dbReference>
<evidence type="ECO:0000313" key="2">
    <source>
        <dbReference type="EMBL" id="MBY6217292.1"/>
    </source>
</evidence>
<dbReference type="AlphaFoldDB" id="A0A9Q3RZK1"/>
<evidence type="ECO:0008006" key="4">
    <source>
        <dbReference type="Google" id="ProtNLM"/>
    </source>
</evidence>
<dbReference type="Proteomes" id="UP000824927">
    <property type="component" value="Unassembled WGS sequence"/>
</dbReference>
<name>A0A9Q3RZK1_9SPHN</name>
<evidence type="ECO:0000256" key="1">
    <source>
        <dbReference type="SAM" id="SignalP"/>
    </source>
</evidence>
<comment type="caution">
    <text evidence="2">The sequence shown here is derived from an EMBL/GenBank/DDBJ whole genome shotgun (WGS) entry which is preliminary data.</text>
</comment>
<dbReference type="EMBL" id="JAHVKP010000001">
    <property type="protein sequence ID" value="MBY6217292.1"/>
    <property type="molecule type" value="Genomic_DNA"/>
</dbReference>
<dbReference type="InterPro" id="IPR028994">
    <property type="entry name" value="Integrin_alpha_N"/>
</dbReference>
<evidence type="ECO:0000313" key="3">
    <source>
        <dbReference type="Proteomes" id="UP000824927"/>
    </source>
</evidence>
<reference evidence="2" key="1">
    <citation type="submission" date="2021-06" db="EMBL/GenBank/DDBJ databases">
        <title>50 bacteria genomes isolated from Dapeng, Shenzhen, China.</title>
        <authorList>
            <person name="Zheng W."/>
            <person name="Yu S."/>
            <person name="Huang Y."/>
        </authorList>
    </citation>
    <scope>NUCLEOTIDE SEQUENCE</scope>
    <source>
        <strain evidence="2">DP4N28-2</strain>
    </source>
</reference>
<protein>
    <recommendedName>
        <fullName evidence="4">Lipoprotein</fullName>
    </recommendedName>
</protein>
<feature type="chain" id="PRO_5040198826" description="Lipoprotein" evidence="1">
    <location>
        <begin position="25"/>
        <end position="192"/>
    </location>
</feature>
<proteinExistence type="predicted"/>
<dbReference type="SUPFAM" id="SSF69318">
    <property type="entry name" value="Integrin alpha N-terminal domain"/>
    <property type="match status" value="1"/>
</dbReference>
<accession>A0A9Q3RZK1</accession>
<organism evidence="2 3">
    <name type="scientific">Qipengyuania aquimaris</name>
    <dbReference type="NCBI Taxonomy" id="255984"/>
    <lineage>
        <taxon>Bacteria</taxon>
        <taxon>Pseudomonadati</taxon>
        <taxon>Pseudomonadota</taxon>
        <taxon>Alphaproteobacteria</taxon>
        <taxon>Sphingomonadales</taxon>
        <taxon>Erythrobacteraceae</taxon>
        <taxon>Qipengyuania</taxon>
    </lineage>
</organism>
<gene>
    <name evidence="2" type="ORF">KUV31_02940</name>
</gene>
<sequence>MLRVALAAASFVALAACSSGNETAETPEVDAPETEAAEVAAPTREDDIRHFLLQEYPEAGSMRYALAWSDLDGDGADEAIVYLAAPYFCGTGGCPTLVLTPAGPMWRKVGDISVSRTPVTVLESSTNGWKDITVAISGGGGASGNALMKFDGEAYPSNPTAAPAEMTETTGEVLIAEMPEFIDLEPEVAPEG</sequence>